<dbReference type="EMBL" id="CACSLK010027833">
    <property type="protein sequence ID" value="CAA0831794.1"/>
    <property type="molecule type" value="Genomic_DNA"/>
</dbReference>
<evidence type="ECO:0000313" key="7">
    <source>
        <dbReference type="Proteomes" id="UP001153555"/>
    </source>
</evidence>
<evidence type="ECO:0000259" key="5">
    <source>
        <dbReference type="Pfam" id="PF00149"/>
    </source>
</evidence>
<dbReference type="PANTHER" id="PTHR10161">
    <property type="entry name" value="TARTRATE-RESISTANT ACID PHOSPHATASE TYPE 5"/>
    <property type="match status" value="1"/>
</dbReference>
<keyword evidence="7" id="KW-1185">Reference proteome</keyword>
<dbReference type="InterPro" id="IPR029052">
    <property type="entry name" value="Metallo-depent_PP-like"/>
</dbReference>
<organism evidence="6 7">
    <name type="scientific">Striga hermonthica</name>
    <name type="common">Purple witchweed</name>
    <name type="synonym">Buchnera hermonthica</name>
    <dbReference type="NCBI Taxonomy" id="68872"/>
    <lineage>
        <taxon>Eukaryota</taxon>
        <taxon>Viridiplantae</taxon>
        <taxon>Streptophyta</taxon>
        <taxon>Embryophyta</taxon>
        <taxon>Tracheophyta</taxon>
        <taxon>Spermatophyta</taxon>
        <taxon>Magnoliopsida</taxon>
        <taxon>eudicotyledons</taxon>
        <taxon>Gunneridae</taxon>
        <taxon>Pentapetalae</taxon>
        <taxon>asterids</taxon>
        <taxon>lamiids</taxon>
        <taxon>Lamiales</taxon>
        <taxon>Orobanchaceae</taxon>
        <taxon>Buchnereae</taxon>
        <taxon>Striga</taxon>
    </lineage>
</organism>
<dbReference type="InterPro" id="IPR004843">
    <property type="entry name" value="Calcineurin-like_PHP"/>
</dbReference>
<gene>
    <name evidence="6" type="ORF">SHERM_27106</name>
</gene>
<keyword evidence="2" id="KW-0378">Hydrolase</keyword>
<name>A0A9N7RI76_STRHE</name>
<dbReference type="Gene3D" id="3.60.21.10">
    <property type="match status" value="1"/>
</dbReference>
<evidence type="ECO:0000313" key="6">
    <source>
        <dbReference type="EMBL" id="CAA0831794.1"/>
    </source>
</evidence>
<accession>A0A9N7RI76</accession>
<evidence type="ECO:0000256" key="3">
    <source>
        <dbReference type="SAM" id="MobiDB-lite"/>
    </source>
</evidence>
<protein>
    <submittedName>
        <fullName evidence="6">Purple acid phosphatase 17</fullName>
    </submittedName>
</protein>
<proteinExistence type="predicted"/>
<dbReference type="PANTHER" id="PTHR10161:SF14">
    <property type="entry name" value="TARTRATE-RESISTANT ACID PHOSPHATASE TYPE 5"/>
    <property type="match status" value="1"/>
</dbReference>
<evidence type="ECO:0000256" key="2">
    <source>
        <dbReference type="ARBA" id="ARBA00022801"/>
    </source>
</evidence>
<evidence type="ECO:0000256" key="4">
    <source>
        <dbReference type="SAM" id="SignalP"/>
    </source>
</evidence>
<reference evidence="6" key="1">
    <citation type="submission" date="2019-12" db="EMBL/GenBank/DDBJ databases">
        <authorList>
            <person name="Scholes J."/>
        </authorList>
    </citation>
    <scope>NUCLEOTIDE SEQUENCE</scope>
</reference>
<dbReference type="Proteomes" id="UP001153555">
    <property type="component" value="Unassembled WGS sequence"/>
</dbReference>
<comment type="caution">
    <text evidence="6">The sequence shown here is derived from an EMBL/GenBank/DDBJ whole genome shotgun (WGS) entry which is preliminary data.</text>
</comment>
<dbReference type="AlphaFoldDB" id="A0A9N7RI76"/>
<evidence type="ECO:0000256" key="1">
    <source>
        <dbReference type="ARBA" id="ARBA00022729"/>
    </source>
</evidence>
<keyword evidence="1 4" id="KW-0732">Signal</keyword>
<feature type="compositionally biased region" description="Polar residues" evidence="3">
    <location>
        <begin position="264"/>
        <end position="273"/>
    </location>
</feature>
<dbReference type="OrthoDB" id="411211at2759"/>
<feature type="region of interest" description="Disordered" evidence="3">
    <location>
        <begin position="254"/>
        <end position="273"/>
    </location>
</feature>
<dbReference type="InterPro" id="IPR051558">
    <property type="entry name" value="Metallophosphoesterase_PAP"/>
</dbReference>
<dbReference type="Pfam" id="PF00149">
    <property type="entry name" value="Metallophos"/>
    <property type="match status" value="1"/>
</dbReference>
<dbReference type="SUPFAM" id="SSF56300">
    <property type="entry name" value="Metallo-dependent phosphatases"/>
    <property type="match status" value="1"/>
</dbReference>
<feature type="signal peptide" evidence="4">
    <location>
        <begin position="1"/>
        <end position="20"/>
    </location>
</feature>
<dbReference type="GO" id="GO:0016787">
    <property type="term" value="F:hydrolase activity"/>
    <property type="evidence" value="ECO:0007669"/>
    <property type="project" value="UniProtKB-KW"/>
</dbReference>
<sequence>MVLWAFAVVLLVGLCDEVSGEFERFEQPIRGDGRLRLLVVGDWGRKGEFNQSRVAFQYDWRGVSPVNSYTANLLKDLESALMKSKARWKIVVGHHAIRSVSHHGDTHELVHRLLPILRAYEVDLYLNGHDHCLEHISDRTSPIQFMTSGGGSKAWRGDVNTSNDAQQQSSNIVVDLHQDLPSSLVVDRHQDPLSSLPWTAVDLHQDPSCSLAVDLLQDTSSSLAVDRRRLPNGLETLDEWPSEHAVVGSLSTMMTRGQGDRGQDFSSSLPSNSNRLIQSQEDTLSPAKSAATPSLVSAIQRKNTEEDIVENNLQLVESYGMEIEKEAPNHSHSTLQEPRECLKLQL</sequence>
<feature type="domain" description="Calcineurin-like phosphoesterase" evidence="5">
    <location>
        <begin position="56"/>
        <end position="132"/>
    </location>
</feature>
<feature type="chain" id="PRO_5040151482" evidence="4">
    <location>
        <begin position="21"/>
        <end position="346"/>
    </location>
</feature>